<accession>A0ABD0M9Z3</accession>
<proteinExistence type="predicted"/>
<name>A0ABD0M9Z3_9CAEN</name>
<reference evidence="1 2" key="1">
    <citation type="journal article" date="2023" name="Sci. Data">
        <title>Genome assembly of the Korean intertidal mud-creeper Batillaria attramentaria.</title>
        <authorList>
            <person name="Patra A.K."/>
            <person name="Ho P.T."/>
            <person name="Jun S."/>
            <person name="Lee S.J."/>
            <person name="Kim Y."/>
            <person name="Won Y.J."/>
        </authorList>
    </citation>
    <scope>NUCLEOTIDE SEQUENCE [LARGE SCALE GENOMIC DNA]</scope>
    <source>
        <strain evidence="1">Wonlab-2016</strain>
    </source>
</reference>
<organism evidence="1 2">
    <name type="scientific">Batillaria attramentaria</name>
    <dbReference type="NCBI Taxonomy" id="370345"/>
    <lineage>
        <taxon>Eukaryota</taxon>
        <taxon>Metazoa</taxon>
        <taxon>Spiralia</taxon>
        <taxon>Lophotrochozoa</taxon>
        <taxon>Mollusca</taxon>
        <taxon>Gastropoda</taxon>
        <taxon>Caenogastropoda</taxon>
        <taxon>Sorbeoconcha</taxon>
        <taxon>Cerithioidea</taxon>
        <taxon>Batillariidae</taxon>
        <taxon>Batillaria</taxon>
    </lineage>
</organism>
<evidence type="ECO:0000313" key="1">
    <source>
        <dbReference type="EMBL" id="KAK7508053.1"/>
    </source>
</evidence>
<gene>
    <name evidence="1" type="ORF">BaRGS_00001018</name>
</gene>
<dbReference type="AlphaFoldDB" id="A0ABD0M9Z3"/>
<dbReference type="EMBL" id="JACVVK020000003">
    <property type="protein sequence ID" value="KAK7508053.1"/>
    <property type="molecule type" value="Genomic_DNA"/>
</dbReference>
<dbReference type="Proteomes" id="UP001519460">
    <property type="component" value="Unassembled WGS sequence"/>
</dbReference>
<sequence>MSAENKQKMKKGIDTCYLCRSVVKEVCPQDVFTVRVNEISQPNDWSVDVTRYFRLSKFSQLSMKPCVASVKPAEENTALLV</sequence>
<evidence type="ECO:0000313" key="2">
    <source>
        <dbReference type="Proteomes" id="UP001519460"/>
    </source>
</evidence>
<comment type="caution">
    <text evidence="1">The sequence shown here is derived from an EMBL/GenBank/DDBJ whole genome shotgun (WGS) entry which is preliminary data.</text>
</comment>
<protein>
    <submittedName>
        <fullName evidence="1">Uncharacterized protein</fullName>
    </submittedName>
</protein>
<keyword evidence="2" id="KW-1185">Reference proteome</keyword>